<keyword evidence="1" id="KW-0812">Transmembrane</keyword>
<dbReference type="RefSeq" id="WP_062028298.1">
    <property type="nucleotide sequence ID" value="NZ_JBDNTX010000045.1"/>
</dbReference>
<accession>A0A149RUX0</accession>
<gene>
    <name evidence="2" type="ORF">AD934_09445</name>
</gene>
<evidence type="ECO:0000313" key="2">
    <source>
        <dbReference type="EMBL" id="KXV18148.1"/>
    </source>
</evidence>
<dbReference type="AlphaFoldDB" id="A0A149RUX0"/>
<dbReference type="PATRIC" id="fig|442.8.peg.1090"/>
<name>A0A149RUX0_GLUOY</name>
<dbReference type="Pfam" id="PF11393">
    <property type="entry name" value="T4BSS_DotI_IcmL"/>
    <property type="match status" value="1"/>
</dbReference>
<protein>
    <submittedName>
        <fullName evidence="2">Type IV secretion protein DotI</fullName>
    </submittedName>
</protein>
<dbReference type="CDD" id="cd16385">
    <property type="entry name" value="IcmL"/>
    <property type="match status" value="1"/>
</dbReference>
<evidence type="ECO:0000256" key="1">
    <source>
        <dbReference type="SAM" id="Phobius"/>
    </source>
</evidence>
<keyword evidence="1" id="KW-1133">Transmembrane helix</keyword>
<evidence type="ECO:0000313" key="3">
    <source>
        <dbReference type="Proteomes" id="UP000075655"/>
    </source>
</evidence>
<sequence length="209" mass="23281">MSRSSGSLSRRLTDPDFQGKIVERSLQTSIALAAVVVVLAVLLARAWSYHPLPKYFFVDGINAPRPAIALNSPILSQEDFLSWVIKWSLKPYNINYRDYPSQLNAAGSHFTINGWNTFAQSFVQDGNLAKMKEAKLLCYAQPTRAATIRQQSMVNGHHHYVVQFPFVQTCENVNVESSQTLIATVHVERVDDADHPDGIAITQLVASPQ</sequence>
<reference evidence="2 3" key="1">
    <citation type="submission" date="2015-06" db="EMBL/GenBank/DDBJ databases">
        <title>Improved classification and identification of acetic acid bacteria using matrix-assisted laser desorption/ionization time-of-flight mass spectrometry; Gluconobacter nephelii and Gluconobacter uchimurae are later heterotypic synonyms of Gluconobacter japonicus and Gluconobacter oxydans, respectively.</title>
        <authorList>
            <person name="Li L."/>
            <person name="Cleenwerck I."/>
            <person name="De Vuyst L."/>
            <person name="Vandamme P."/>
        </authorList>
    </citation>
    <scope>NUCLEOTIDE SEQUENCE [LARGE SCALE GENOMIC DNA]</scope>
    <source>
        <strain evidence="2 3">LMG 1676</strain>
    </source>
</reference>
<organism evidence="2 3">
    <name type="scientific">Gluconobacter oxydans</name>
    <name type="common">Gluconobacter suboxydans</name>
    <dbReference type="NCBI Taxonomy" id="442"/>
    <lineage>
        <taxon>Bacteria</taxon>
        <taxon>Pseudomonadati</taxon>
        <taxon>Pseudomonadota</taxon>
        <taxon>Alphaproteobacteria</taxon>
        <taxon>Acetobacterales</taxon>
        <taxon>Acetobacteraceae</taxon>
        <taxon>Gluconobacter</taxon>
    </lineage>
</organism>
<proteinExistence type="predicted"/>
<keyword evidence="1" id="KW-0472">Membrane</keyword>
<comment type="caution">
    <text evidence="2">The sequence shown here is derived from an EMBL/GenBank/DDBJ whole genome shotgun (WGS) entry which is preliminary data.</text>
</comment>
<dbReference type="Proteomes" id="UP000075655">
    <property type="component" value="Unassembled WGS sequence"/>
</dbReference>
<feature type="transmembrane region" description="Helical" evidence="1">
    <location>
        <begin position="30"/>
        <end position="47"/>
    </location>
</feature>
<dbReference type="InterPro" id="IPR021055">
    <property type="entry name" value="T4BSS_IcmL/DotI"/>
</dbReference>
<dbReference type="EMBL" id="LHZG01000172">
    <property type="protein sequence ID" value="KXV18148.1"/>
    <property type="molecule type" value="Genomic_DNA"/>
</dbReference>